<dbReference type="Pfam" id="PF00856">
    <property type="entry name" value="SET"/>
    <property type="match status" value="1"/>
</dbReference>
<evidence type="ECO:0000256" key="2">
    <source>
        <dbReference type="ARBA" id="ARBA00022454"/>
    </source>
</evidence>
<name>A0A238CZT0_THIDL</name>
<keyword evidence="10" id="KW-1185">Reference proteome</keyword>
<dbReference type="Gene3D" id="2.170.270.10">
    <property type="entry name" value="SET domain"/>
    <property type="match status" value="1"/>
</dbReference>
<protein>
    <submittedName>
        <fullName evidence="9">Putative Histone-lysine N-methyltransferase</fullName>
        <ecNumber evidence="9">2.1.1.43</ecNumber>
    </submittedName>
</protein>
<comment type="subcellular location">
    <subcellularLocation>
        <location evidence="1">Chromosome</location>
    </subcellularLocation>
</comment>
<gene>
    <name evidence="9" type="ORF">THIARS_40110</name>
</gene>
<sequence length="173" mass="19463">MKPQGRDILLPMPPTKTAPASKVPSHGPRTEVRSSPVHGKGVFARRPIAAGSRILEYRGERIAWKEALRRHPHDPAQPHHTFYFSLDDGRVIDANVGGNSARWINHACAPNCEARQEGERVYIHALRDIAPGEELFYDYRLSLDARYTPKLKRDYVCRCGAVACRGTMLAPKR</sequence>
<dbReference type="InterPro" id="IPR003616">
    <property type="entry name" value="Post-SET_dom"/>
</dbReference>
<keyword evidence="2" id="KW-0158">Chromosome</keyword>
<keyword evidence="5" id="KW-0949">S-adenosyl-L-methionine</keyword>
<evidence type="ECO:0000259" key="7">
    <source>
        <dbReference type="PROSITE" id="PS50280"/>
    </source>
</evidence>
<evidence type="ECO:0000256" key="4">
    <source>
        <dbReference type="ARBA" id="ARBA00022679"/>
    </source>
</evidence>
<keyword evidence="4 9" id="KW-0808">Transferase</keyword>
<dbReference type="GO" id="GO:0008168">
    <property type="term" value="F:methyltransferase activity"/>
    <property type="evidence" value="ECO:0007669"/>
    <property type="project" value="UniProtKB-KW"/>
</dbReference>
<evidence type="ECO:0000259" key="8">
    <source>
        <dbReference type="PROSITE" id="PS50868"/>
    </source>
</evidence>
<dbReference type="Proteomes" id="UP000214566">
    <property type="component" value="Unassembled WGS sequence"/>
</dbReference>
<dbReference type="EC" id="2.1.1.43" evidence="9"/>
<evidence type="ECO:0000313" key="9">
    <source>
        <dbReference type="EMBL" id="SBP86489.1"/>
    </source>
</evidence>
<dbReference type="GO" id="GO:0005694">
    <property type="term" value="C:chromosome"/>
    <property type="evidence" value="ECO:0007669"/>
    <property type="project" value="UniProtKB-SubCell"/>
</dbReference>
<reference evidence="9 10" key="1">
    <citation type="submission" date="2016-06" db="EMBL/GenBank/DDBJ databases">
        <authorList>
            <person name="Kjaerup R.B."/>
            <person name="Dalgaard T.S."/>
            <person name="Juul-Madsen H.R."/>
        </authorList>
    </citation>
    <scope>NUCLEOTIDE SEQUENCE [LARGE SCALE GENOMIC DNA]</scope>
    <source>
        <strain evidence="9 10">DSM 16361</strain>
    </source>
</reference>
<accession>A0A238CZT0</accession>
<dbReference type="SUPFAM" id="SSF82199">
    <property type="entry name" value="SET domain"/>
    <property type="match status" value="1"/>
</dbReference>
<dbReference type="AlphaFoldDB" id="A0A238CZT0"/>
<organism evidence="9 10">
    <name type="scientific">Thiomonas delicata</name>
    <name type="common">Thiomonas cuprina</name>
    <dbReference type="NCBI Taxonomy" id="364030"/>
    <lineage>
        <taxon>Bacteria</taxon>
        <taxon>Pseudomonadati</taxon>
        <taxon>Pseudomonadota</taxon>
        <taxon>Betaproteobacteria</taxon>
        <taxon>Burkholderiales</taxon>
        <taxon>Thiomonas</taxon>
    </lineage>
</organism>
<feature type="domain" description="Post-SET" evidence="8">
    <location>
        <begin position="153"/>
        <end position="169"/>
    </location>
</feature>
<dbReference type="InterPro" id="IPR001214">
    <property type="entry name" value="SET_dom"/>
</dbReference>
<feature type="region of interest" description="Disordered" evidence="6">
    <location>
        <begin position="1"/>
        <end position="36"/>
    </location>
</feature>
<keyword evidence="3 9" id="KW-0489">Methyltransferase</keyword>
<evidence type="ECO:0000256" key="6">
    <source>
        <dbReference type="SAM" id="MobiDB-lite"/>
    </source>
</evidence>
<dbReference type="PROSITE" id="PS50868">
    <property type="entry name" value="POST_SET"/>
    <property type="match status" value="1"/>
</dbReference>
<dbReference type="SMART" id="SM00317">
    <property type="entry name" value="SET"/>
    <property type="match status" value="1"/>
</dbReference>
<dbReference type="PANTHER" id="PTHR22884">
    <property type="entry name" value="SET DOMAIN PROTEINS"/>
    <property type="match status" value="1"/>
</dbReference>
<dbReference type="PROSITE" id="PS50280">
    <property type="entry name" value="SET"/>
    <property type="match status" value="1"/>
</dbReference>
<dbReference type="InterPro" id="IPR046341">
    <property type="entry name" value="SET_dom_sf"/>
</dbReference>
<dbReference type="InterPro" id="IPR050777">
    <property type="entry name" value="SET2_Histone-Lys_MeTrsfase"/>
</dbReference>
<proteinExistence type="predicted"/>
<dbReference type="EMBL" id="FLMQ01000034">
    <property type="protein sequence ID" value="SBP86489.1"/>
    <property type="molecule type" value="Genomic_DNA"/>
</dbReference>
<dbReference type="GO" id="GO:0032259">
    <property type="term" value="P:methylation"/>
    <property type="evidence" value="ECO:0007669"/>
    <property type="project" value="UniProtKB-KW"/>
</dbReference>
<evidence type="ECO:0000313" key="10">
    <source>
        <dbReference type="Proteomes" id="UP000214566"/>
    </source>
</evidence>
<evidence type="ECO:0000256" key="3">
    <source>
        <dbReference type="ARBA" id="ARBA00022603"/>
    </source>
</evidence>
<feature type="domain" description="SET" evidence="7">
    <location>
        <begin position="28"/>
        <end position="140"/>
    </location>
</feature>
<evidence type="ECO:0000256" key="5">
    <source>
        <dbReference type="ARBA" id="ARBA00022691"/>
    </source>
</evidence>
<evidence type="ECO:0000256" key="1">
    <source>
        <dbReference type="ARBA" id="ARBA00004286"/>
    </source>
</evidence>